<comment type="subunit">
    <text evidence="1">Homodimer.</text>
</comment>
<evidence type="ECO:0000313" key="4">
    <source>
        <dbReference type="Proteomes" id="UP001201262"/>
    </source>
</evidence>
<dbReference type="SUPFAM" id="SSF54909">
    <property type="entry name" value="Dimeric alpha+beta barrel"/>
    <property type="match status" value="1"/>
</dbReference>
<reference evidence="3" key="1">
    <citation type="submission" date="2021-12" db="EMBL/GenBank/DDBJ databases">
        <title>Convergent genome expansion in fungi linked to evolution of root-endophyte symbiosis.</title>
        <authorList>
            <consortium name="DOE Joint Genome Institute"/>
            <person name="Ke Y.-H."/>
            <person name="Bonito G."/>
            <person name="Liao H.-L."/>
            <person name="Looney B."/>
            <person name="Rojas-Flechas A."/>
            <person name="Nash J."/>
            <person name="Hameed K."/>
            <person name="Schadt C."/>
            <person name="Martin F."/>
            <person name="Crous P.W."/>
            <person name="Miettinen O."/>
            <person name="Magnuson J.K."/>
            <person name="Labbe J."/>
            <person name="Jacobson D."/>
            <person name="Doktycz M.J."/>
            <person name="Veneault-Fourrey C."/>
            <person name="Kuo A."/>
            <person name="Mondo S."/>
            <person name="Calhoun S."/>
            <person name="Riley R."/>
            <person name="Ohm R."/>
            <person name="LaButti K."/>
            <person name="Andreopoulos B."/>
            <person name="Pangilinan J."/>
            <person name="Nolan M."/>
            <person name="Tritt A."/>
            <person name="Clum A."/>
            <person name="Lipzen A."/>
            <person name="Daum C."/>
            <person name="Barry K."/>
            <person name="Grigoriev I.V."/>
            <person name="Vilgalys R."/>
        </authorList>
    </citation>
    <scope>NUCLEOTIDE SEQUENCE</scope>
    <source>
        <strain evidence="3">PMI_201</strain>
    </source>
</reference>
<dbReference type="InterPro" id="IPR044662">
    <property type="entry name" value="HS1/DABB1-like"/>
</dbReference>
<dbReference type="Proteomes" id="UP001201262">
    <property type="component" value="Unassembled WGS sequence"/>
</dbReference>
<dbReference type="InterPro" id="IPR013097">
    <property type="entry name" value="Dabb"/>
</dbReference>
<dbReference type="InterPro" id="IPR011008">
    <property type="entry name" value="Dimeric_a/b-barrel"/>
</dbReference>
<dbReference type="AlphaFoldDB" id="A0AAD4PRZ6"/>
<sequence length="110" mass="12448">MPVLHVVMLTFKDDIHPKEIQSTITRMLNLKTECLHPGTARPYIISLRGGRENSIEGLQNGLTHIFVMEFQTTEDRNYYVRADPAHLLFAQSIVPVVAKTQVVDFAAGVW</sequence>
<dbReference type="SMART" id="SM00886">
    <property type="entry name" value="Dabb"/>
    <property type="match status" value="1"/>
</dbReference>
<keyword evidence="4" id="KW-1185">Reference proteome</keyword>
<dbReference type="EMBL" id="JAJTJA010000014">
    <property type="protein sequence ID" value="KAH8690115.1"/>
    <property type="molecule type" value="Genomic_DNA"/>
</dbReference>
<gene>
    <name evidence="3" type="ORF">BGW36DRAFT_306934</name>
</gene>
<protein>
    <submittedName>
        <fullName evidence="3">Stress responsive A/B barrel domain protein</fullName>
    </submittedName>
</protein>
<dbReference type="PANTHER" id="PTHR33178">
    <property type="match status" value="1"/>
</dbReference>
<dbReference type="PANTHER" id="PTHR33178:SF10">
    <property type="entry name" value="STRESS-RESPONSE A_B BARREL DOMAIN-CONTAINING PROTEIN"/>
    <property type="match status" value="1"/>
</dbReference>
<dbReference type="RefSeq" id="XP_046066398.1">
    <property type="nucleotide sequence ID" value="XM_046212196.1"/>
</dbReference>
<accession>A0AAD4PRZ6</accession>
<dbReference type="Gene3D" id="3.30.70.100">
    <property type="match status" value="1"/>
</dbReference>
<organism evidence="3 4">
    <name type="scientific">Talaromyces proteolyticus</name>
    <dbReference type="NCBI Taxonomy" id="1131652"/>
    <lineage>
        <taxon>Eukaryota</taxon>
        <taxon>Fungi</taxon>
        <taxon>Dikarya</taxon>
        <taxon>Ascomycota</taxon>
        <taxon>Pezizomycotina</taxon>
        <taxon>Eurotiomycetes</taxon>
        <taxon>Eurotiomycetidae</taxon>
        <taxon>Eurotiales</taxon>
        <taxon>Trichocomaceae</taxon>
        <taxon>Talaromyces</taxon>
        <taxon>Talaromyces sect. Bacilispori</taxon>
    </lineage>
</organism>
<dbReference type="PROSITE" id="PS51502">
    <property type="entry name" value="S_R_A_B_BARREL"/>
    <property type="match status" value="1"/>
</dbReference>
<comment type="caution">
    <text evidence="3">The sequence shown here is derived from an EMBL/GenBank/DDBJ whole genome shotgun (WGS) entry which is preliminary data.</text>
</comment>
<name>A0AAD4PRZ6_9EURO</name>
<feature type="domain" description="Stress-response A/B barrel" evidence="2">
    <location>
        <begin position="3"/>
        <end position="105"/>
    </location>
</feature>
<dbReference type="GeneID" id="70242483"/>
<evidence type="ECO:0000259" key="2">
    <source>
        <dbReference type="PROSITE" id="PS51502"/>
    </source>
</evidence>
<dbReference type="Pfam" id="PF07876">
    <property type="entry name" value="Dabb"/>
    <property type="match status" value="1"/>
</dbReference>
<evidence type="ECO:0000313" key="3">
    <source>
        <dbReference type="EMBL" id="KAH8690115.1"/>
    </source>
</evidence>
<evidence type="ECO:0000256" key="1">
    <source>
        <dbReference type="ARBA" id="ARBA00011738"/>
    </source>
</evidence>
<proteinExistence type="predicted"/>